<dbReference type="AlphaFoldDB" id="A0A5D8YVS2"/>
<evidence type="ECO:0000259" key="6">
    <source>
        <dbReference type="Pfam" id="PF00496"/>
    </source>
</evidence>
<accession>A0A5D8YVS2</accession>
<evidence type="ECO:0000256" key="5">
    <source>
        <dbReference type="SAM" id="SignalP"/>
    </source>
</evidence>
<name>A0A5D8YVS2_9GAMM</name>
<dbReference type="Gene3D" id="3.40.190.10">
    <property type="entry name" value="Periplasmic binding protein-like II"/>
    <property type="match status" value="1"/>
</dbReference>
<organism evidence="7 8">
    <name type="scientific">Cognatilysobacter lacus</name>
    <dbReference type="NCBI Taxonomy" id="1643323"/>
    <lineage>
        <taxon>Bacteria</taxon>
        <taxon>Pseudomonadati</taxon>
        <taxon>Pseudomonadota</taxon>
        <taxon>Gammaproteobacteria</taxon>
        <taxon>Lysobacterales</taxon>
        <taxon>Lysobacteraceae</taxon>
        <taxon>Cognatilysobacter</taxon>
    </lineage>
</organism>
<dbReference type="GO" id="GO:0015833">
    <property type="term" value="P:peptide transport"/>
    <property type="evidence" value="ECO:0007669"/>
    <property type="project" value="TreeGrafter"/>
</dbReference>
<dbReference type="Gene3D" id="3.10.105.10">
    <property type="entry name" value="Dipeptide-binding Protein, Domain 3"/>
    <property type="match status" value="1"/>
</dbReference>
<reference evidence="7 8" key="1">
    <citation type="submission" date="2019-08" db="EMBL/GenBank/DDBJ databases">
        <title>Draft genome sequence of Lysobacter sp. UKS-15.</title>
        <authorList>
            <person name="Im W.-T."/>
        </authorList>
    </citation>
    <scope>NUCLEOTIDE SEQUENCE [LARGE SCALE GENOMIC DNA]</scope>
    <source>
        <strain evidence="7 8">UKS-15</strain>
    </source>
</reference>
<keyword evidence="8" id="KW-1185">Reference proteome</keyword>
<evidence type="ECO:0000256" key="3">
    <source>
        <dbReference type="ARBA" id="ARBA00022448"/>
    </source>
</evidence>
<evidence type="ECO:0000256" key="2">
    <source>
        <dbReference type="ARBA" id="ARBA00005695"/>
    </source>
</evidence>
<dbReference type="OrthoDB" id="9801912at2"/>
<dbReference type="GO" id="GO:0043190">
    <property type="term" value="C:ATP-binding cassette (ABC) transporter complex"/>
    <property type="evidence" value="ECO:0007669"/>
    <property type="project" value="InterPro"/>
</dbReference>
<evidence type="ECO:0000313" key="7">
    <source>
        <dbReference type="EMBL" id="TZF86825.1"/>
    </source>
</evidence>
<dbReference type="RefSeq" id="WP_149353563.1">
    <property type="nucleotide sequence ID" value="NZ_VTRV01000159.1"/>
</dbReference>
<dbReference type="Gene3D" id="3.90.76.10">
    <property type="entry name" value="Dipeptide-binding Protein, Domain 1"/>
    <property type="match status" value="1"/>
</dbReference>
<evidence type="ECO:0000313" key="8">
    <source>
        <dbReference type="Proteomes" id="UP000323164"/>
    </source>
</evidence>
<dbReference type="PIRSF" id="PIRSF002741">
    <property type="entry name" value="MppA"/>
    <property type="match status" value="1"/>
</dbReference>
<evidence type="ECO:0000256" key="4">
    <source>
        <dbReference type="ARBA" id="ARBA00022729"/>
    </source>
</evidence>
<dbReference type="CDD" id="cd08504">
    <property type="entry name" value="PBP2_OppA"/>
    <property type="match status" value="1"/>
</dbReference>
<dbReference type="Pfam" id="PF00496">
    <property type="entry name" value="SBP_bac_5"/>
    <property type="match status" value="1"/>
</dbReference>
<feature type="domain" description="Solute-binding protein family 5" evidence="6">
    <location>
        <begin position="69"/>
        <end position="473"/>
    </location>
</feature>
<comment type="similarity">
    <text evidence="2">Belongs to the bacterial solute-binding protein 5 family.</text>
</comment>
<dbReference type="InterPro" id="IPR030678">
    <property type="entry name" value="Peptide/Ni-bd"/>
</dbReference>
<dbReference type="SUPFAM" id="SSF53850">
    <property type="entry name" value="Periplasmic binding protein-like II"/>
    <property type="match status" value="1"/>
</dbReference>
<dbReference type="Proteomes" id="UP000323164">
    <property type="component" value="Unassembled WGS sequence"/>
</dbReference>
<comment type="subcellular location">
    <subcellularLocation>
        <location evidence="1">Cell envelope</location>
    </subcellularLocation>
</comment>
<evidence type="ECO:0000256" key="1">
    <source>
        <dbReference type="ARBA" id="ARBA00004196"/>
    </source>
</evidence>
<protein>
    <submittedName>
        <fullName evidence="7">Peptide ABC transporter substrate-binding protein</fullName>
    </submittedName>
</protein>
<dbReference type="EMBL" id="VTRV01000159">
    <property type="protein sequence ID" value="TZF86825.1"/>
    <property type="molecule type" value="Genomic_DNA"/>
</dbReference>
<feature type="chain" id="PRO_5022880758" evidence="5">
    <location>
        <begin position="26"/>
        <end position="554"/>
    </location>
</feature>
<dbReference type="GO" id="GO:1904680">
    <property type="term" value="F:peptide transmembrane transporter activity"/>
    <property type="evidence" value="ECO:0007669"/>
    <property type="project" value="TreeGrafter"/>
</dbReference>
<sequence>MPRPPVRPCLFVGVLLAGIAGAAGAATLERGNGPEPSTLDAHKCQEVACGNVLRDLYEGLVTEDARGRLVPGMAERWFMSADGRTWTFVLRDGLRWSNGEPLDAPQVVASFRRAFLPLTAAPFGELFDALHDAKAVQAGNAPPSSLGVEATDARTVVFHLDRSAPFPALLTLPIAFPVYLPAVQRLGAQHTRPGALVSNGAYRLAAWTPQANLVVERNAYFHDARDVAIERVRYQVTEDAAAEMQRFAAGDLHITEVVPPQPLDALRRRFGTQLHVSPYLGAFWLGINTTVAPYRDGDCVRVSMPPSTGPRGLAPLRDGCLDRGHALRRALSLAIDRDILVHHVTGFGERVAFGVVPPGIEGYAPATTPWAGWSQARREAEARRLYRAAGFDARRPLEIELRYNTSTPHRRLALAVASMWRRVLGARVRLRNEEWKVFVGNRKQRVITQVFRGGWIGDVPDARNFLTAFDGDGPLNWTGYSDTGVHERLAHADAARSPAARNAWLHAAETRVLQSDAVIPLYFYTSKHLVDARVHGFEANTLDHHASRWLRLDP</sequence>
<gene>
    <name evidence="7" type="ORF">FW784_11935</name>
</gene>
<dbReference type="GO" id="GO:0030288">
    <property type="term" value="C:outer membrane-bounded periplasmic space"/>
    <property type="evidence" value="ECO:0007669"/>
    <property type="project" value="TreeGrafter"/>
</dbReference>
<dbReference type="PANTHER" id="PTHR30290">
    <property type="entry name" value="PERIPLASMIC BINDING COMPONENT OF ABC TRANSPORTER"/>
    <property type="match status" value="1"/>
</dbReference>
<dbReference type="InterPro" id="IPR000914">
    <property type="entry name" value="SBP_5_dom"/>
</dbReference>
<dbReference type="InterPro" id="IPR039424">
    <property type="entry name" value="SBP_5"/>
</dbReference>
<proteinExistence type="inferred from homology"/>
<feature type="signal peptide" evidence="5">
    <location>
        <begin position="1"/>
        <end position="25"/>
    </location>
</feature>
<dbReference type="PANTHER" id="PTHR30290:SF10">
    <property type="entry name" value="PERIPLASMIC OLIGOPEPTIDE-BINDING PROTEIN-RELATED"/>
    <property type="match status" value="1"/>
</dbReference>
<keyword evidence="4 5" id="KW-0732">Signal</keyword>
<comment type="caution">
    <text evidence="7">The sequence shown here is derived from an EMBL/GenBank/DDBJ whole genome shotgun (WGS) entry which is preliminary data.</text>
</comment>
<keyword evidence="3" id="KW-0813">Transport</keyword>